<dbReference type="Gene3D" id="3.40.630.30">
    <property type="match status" value="1"/>
</dbReference>
<keyword evidence="2" id="KW-0808">Transferase</keyword>
<dbReference type="InterPro" id="IPR016890">
    <property type="entry name" value="UCP028520"/>
</dbReference>
<reference evidence="2 3" key="1">
    <citation type="submission" date="2017-08" db="EMBL/GenBank/DDBJ databases">
        <title>Lysobacter sylvestris genome.</title>
        <authorList>
            <person name="Zhang D.-C."/>
            <person name="Albuquerque L."/>
            <person name="Franca L."/>
            <person name="Froufe H.J.C."/>
            <person name="Barroso C."/>
            <person name="Egas C."/>
            <person name="Da Costa M."/>
            <person name="Margesin R."/>
        </authorList>
    </citation>
    <scope>NUCLEOTIDE SEQUENCE [LARGE SCALE GENOMIC DNA]</scope>
    <source>
        <strain evidence="2 3">AM20-91</strain>
    </source>
</reference>
<dbReference type="PROSITE" id="PS51186">
    <property type="entry name" value="GNAT"/>
    <property type="match status" value="1"/>
</dbReference>
<evidence type="ECO:0000259" key="1">
    <source>
        <dbReference type="PROSITE" id="PS51186"/>
    </source>
</evidence>
<protein>
    <submittedName>
        <fullName evidence="2">Putative acetyltransferase GNAT superfamily</fullName>
    </submittedName>
</protein>
<dbReference type="InterPro" id="IPR016181">
    <property type="entry name" value="Acyl_CoA_acyltransferase"/>
</dbReference>
<proteinExistence type="predicted"/>
<dbReference type="Proteomes" id="UP000236220">
    <property type="component" value="Unassembled WGS sequence"/>
</dbReference>
<dbReference type="SUPFAM" id="SSF55729">
    <property type="entry name" value="Acyl-CoA N-acyltransferases (Nat)"/>
    <property type="match status" value="1"/>
</dbReference>
<sequence length="199" mass="22356">MSLLIRDVQEHELELVLAMNNAAGPGILPLDAARLQRFFRDAEYFRIAERNGQLAGFLVAFGHDSGHDSGNFDWFRQHASGPFLYIDRIIVASQRRGGGVGRAFYADVQSYAEQRYPQLACEVFMRDGTDPVLLFHGALGFQEIGQRRQDDGTMASMLVRDLCSYQWIHQTYGTRLPDASWVGRPRTPLPAPRSTGTHA</sequence>
<comment type="caution">
    <text evidence="2">The sequence shown here is derived from an EMBL/GenBank/DDBJ whole genome shotgun (WGS) entry which is preliminary data.</text>
</comment>
<dbReference type="PIRSF" id="PIRSF028520">
    <property type="entry name" value="UCP028520"/>
    <property type="match status" value="1"/>
</dbReference>
<dbReference type="AlphaFoldDB" id="A0A2K1Q3U6"/>
<dbReference type="CDD" id="cd04301">
    <property type="entry name" value="NAT_SF"/>
    <property type="match status" value="1"/>
</dbReference>
<dbReference type="InterPro" id="IPR000182">
    <property type="entry name" value="GNAT_dom"/>
</dbReference>
<dbReference type="RefSeq" id="WP_103074726.1">
    <property type="nucleotide sequence ID" value="NZ_NPZB01000001.1"/>
</dbReference>
<organism evidence="2 3">
    <name type="scientific">Solilutibacter silvestris</name>
    <dbReference type="NCBI Taxonomy" id="1645665"/>
    <lineage>
        <taxon>Bacteria</taxon>
        <taxon>Pseudomonadati</taxon>
        <taxon>Pseudomonadota</taxon>
        <taxon>Gammaproteobacteria</taxon>
        <taxon>Lysobacterales</taxon>
        <taxon>Lysobacteraceae</taxon>
        <taxon>Solilutibacter</taxon>
    </lineage>
</organism>
<accession>A0A2K1Q3U6</accession>
<keyword evidence="3" id="KW-1185">Reference proteome</keyword>
<gene>
    <name evidence="2" type="ORF">Lysil_1338</name>
</gene>
<name>A0A2K1Q3U6_9GAMM</name>
<dbReference type="EMBL" id="NPZB01000001">
    <property type="protein sequence ID" value="PNS09709.1"/>
    <property type="molecule type" value="Genomic_DNA"/>
</dbReference>
<dbReference type="OrthoDB" id="6182349at2"/>
<evidence type="ECO:0000313" key="3">
    <source>
        <dbReference type="Proteomes" id="UP000236220"/>
    </source>
</evidence>
<dbReference type="Pfam" id="PF00583">
    <property type="entry name" value="Acetyltransf_1"/>
    <property type="match status" value="1"/>
</dbReference>
<dbReference type="GO" id="GO:0016747">
    <property type="term" value="F:acyltransferase activity, transferring groups other than amino-acyl groups"/>
    <property type="evidence" value="ECO:0007669"/>
    <property type="project" value="InterPro"/>
</dbReference>
<feature type="domain" description="N-acetyltransferase" evidence="1">
    <location>
        <begin position="3"/>
        <end position="159"/>
    </location>
</feature>
<evidence type="ECO:0000313" key="2">
    <source>
        <dbReference type="EMBL" id="PNS09709.1"/>
    </source>
</evidence>